<name>A0A9D4P5V6_DERFA</name>
<sequence>MMCYPDLTAFYGPLVNFKTEKFEHTHAFIKGLIKTSNNSLNVPYSLAKRYQLAQPFMADLEDNPVEGSFVNYATKIVSRRCLDIKCLGPICSI</sequence>
<accession>A0A9D4P5V6</accession>
<dbReference type="AlphaFoldDB" id="A0A9D4P5V6"/>
<comment type="caution">
    <text evidence="1">The sequence shown here is derived from an EMBL/GenBank/DDBJ whole genome shotgun (WGS) entry which is preliminary data.</text>
</comment>
<reference evidence="1" key="1">
    <citation type="submission" date="2020-06" db="EMBL/GenBank/DDBJ databases">
        <authorList>
            <person name="Ji K."/>
            <person name="Li J."/>
        </authorList>
    </citation>
    <scope>NUCLEOTIDE SEQUENCE</scope>
    <source>
        <strain evidence="1">JKM2019</strain>
        <tissue evidence="1">Whole body</tissue>
    </source>
</reference>
<protein>
    <submittedName>
        <fullName evidence="1">Uncharacterized protein</fullName>
    </submittedName>
</protein>
<reference evidence="1" key="2">
    <citation type="journal article" date="2021" name="World Allergy Organ. J.">
        <title>Chromosome-level assembly of Dermatophagoides farinae genome and transcriptome reveals two novel allergens Der f 37 and Der f 39.</title>
        <authorList>
            <person name="Chen J."/>
            <person name="Cai Z."/>
            <person name="Fan D."/>
            <person name="Hu J."/>
            <person name="Hou Y."/>
            <person name="He Y."/>
            <person name="Zhang Z."/>
            <person name="Zhao Z."/>
            <person name="Gao P."/>
            <person name="Hu W."/>
            <person name="Sun J."/>
            <person name="Li J."/>
            <person name="Ji K."/>
        </authorList>
    </citation>
    <scope>NUCLEOTIDE SEQUENCE</scope>
    <source>
        <strain evidence="1">JKM2019</strain>
    </source>
</reference>
<dbReference type="EMBL" id="SDOV01000001">
    <property type="protein sequence ID" value="KAH7644673.1"/>
    <property type="molecule type" value="Genomic_DNA"/>
</dbReference>
<evidence type="ECO:0000313" key="1">
    <source>
        <dbReference type="EMBL" id="KAH7644673.1"/>
    </source>
</evidence>
<organism evidence="1">
    <name type="scientific">Dermatophagoides farinae</name>
    <name type="common">American house dust mite</name>
    <dbReference type="NCBI Taxonomy" id="6954"/>
    <lineage>
        <taxon>Eukaryota</taxon>
        <taxon>Metazoa</taxon>
        <taxon>Ecdysozoa</taxon>
        <taxon>Arthropoda</taxon>
        <taxon>Chelicerata</taxon>
        <taxon>Arachnida</taxon>
        <taxon>Acari</taxon>
        <taxon>Acariformes</taxon>
        <taxon>Sarcoptiformes</taxon>
        <taxon>Astigmata</taxon>
        <taxon>Psoroptidia</taxon>
        <taxon>Analgoidea</taxon>
        <taxon>Pyroglyphidae</taxon>
        <taxon>Dermatophagoidinae</taxon>
        <taxon>Dermatophagoides</taxon>
    </lineage>
</organism>
<proteinExistence type="predicted"/>
<gene>
    <name evidence="1" type="ORF">HUG17_0211</name>
</gene>
<dbReference type="Proteomes" id="UP000828236">
    <property type="component" value="Unassembled WGS sequence"/>
</dbReference>